<feature type="compositionally biased region" description="Low complexity" evidence="1">
    <location>
        <begin position="54"/>
        <end position="63"/>
    </location>
</feature>
<comment type="caution">
    <text evidence="2">The sequence shown here is derived from an EMBL/GenBank/DDBJ whole genome shotgun (WGS) entry which is preliminary data.</text>
</comment>
<evidence type="ECO:0000313" key="2">
    <source>
        <dbReference type="EMBL" id="KAJ1644592.1"/>
    </source>
</evidence>
<organism evidence="2 3">
    <name type="scientific">Coemansia asiatica</name>
    <dbReference type="NCBI Taxonomy" id="1052880"/>
    <lineage>
        <taxon>Eukaryota</taxon>
        <taxon>Fungi</taxon>
        <taxon>Fungi incertae sedis</taxon>
        <taxon>Zoopagomycota</taxon>
        <taxon>Kickxellomycotina</taxon>
        <taxon>Kickxellomycetes</taxon>
        <taxon>Kickxellales</taxon>
        <taxon>Kickxellaceae</taxon>
        <taxon>Coemansia</taxon>
    </lineage>
</organism>
<sequence>MQARSTRKSLNALRQPFKSPKRAEALSPTPLQEKSNVVTPTTPISKKRKPLATPSSPISPSPSRTMRLGSTLVKTPLQSVTPSKRLRMTPLST</sequence>
<gene>
    <name evidence="2" type="ORF">LPJ64_003759</name>
</gene>
<dbReference type="AlphaFoldDB" id="A0A9W8CJ95"/>
<keyword evidence="3" id="KW-1185">Reference proteome</keyword>
<evidence type="ECO:0000256" key="1">
    <source>
        <dbReference type="SAM" id="MobiDB-lite"/>
    </source>
</evidence>
<reference evidence="2" key="1">
    <citation type="submission" date="2022-07" db="EMBL/GenBank/DDBJ databases">
        <title>Phylogenomic reconstructions and comparative analyses of Kickxellomycotina fungi.</title>
        <authorList>
            <person name="Reynolds N.K."/>
            <person name="Stajich J.E."/>
            <person name="Barry K."/>
            <person name="Grigoriev I.V."/>
            <person name="Crous P."/>
            <person name="Smith M.E."/>
        </authorList>
    </citation>
    <scope>NUCLEOTIDE SEQUENCE</scope>
    <source>
        <strain evidence="2">NBRC 105413</strain>
    </source>
</reference>
<evidence type="ECO:0000313" key="3">
    <source>
        <dbReference type="Proteomes" id="UP001145021"/>
    </source>
</evidence>
<accession>A0A9W8CJ95</accession>
<proteinExistence type="predicted"/>
<protein>
    <submittedName>
        <fullName evidence="2">Uncharacterized protein</fullName>
    </submittedName>
</protein>
<dbReference type="Proteomes" id="UP001145021">
    <property type="component" value="Unassembled WGS sequence"/>
</dbReference>
<feature type="non-terminal residue" evidence="2">
    <location>
        <position position="93"/>
    </location>
</feature>
<feature type="compositionally biased region" description="Polar residues" evidence="1">
    <location>
        <begin position="72"/>
        <end position="82"/>
    </location>
</feature>
<dbReference type="EMBL" id="JANBOH010000155">
    <property type="protein sequence ID" value="KAJ1644592.1"/>
    <property type="molecule type" value="Genomic_DNA"/>
</dbReference>
<feature type="compositionally biased region" description="Polar residues" evidence="1">
    <location>
        <begin position="29"/>
        <end position="44"/>
    </location>
</feature>
<feature type="region of interest" description="Disordered" evidence="1">
    <location>
        <begin position="1"/>
        <end position="93"/>
    </location>
</feature>
<name>A0A9W8CJ95_9FUNG</name>